<evidence type="ECO:0000313" key="1">
    <source>
        <dbReference type="EMBL" id="SVB94602.1"/>
    </source>
</evidence>
<accession>A0A382I5J7</accession>
<name>A0A382I5J7_9ZZZZ</name>
<reference evidence="1" key="1">
    <citation type="submission" date="2018-05" db="EMBL/GenBank/DDBJ databases">
        <authorList>
            <person name="Lanie J.A."/>
            <person name="Ng W.-L."/>
            <person name="Kazmierczak K.M."/>
            <person name="Andrzejewski T.M."/>
            <person name="Davidsen T.M."/>
            <person name="Wayne K.J."/>
            <person name="Tettelin H."/>
            <person name="Glass J.I."/>
            <person name="Rusch D."/>
            <person name="Podicherti R."/>
            <person name="Tsui H.-C.T."/>
            <person name="Winkler M.E."/>
        </authorList>
    </citation>
    <scope>NUCLEOTIDE SEQUENCE</scope>
</reference>
<proteinExistence type="predicted"/>
<feature type="non-terminal residue" evidence="1">
    <location>
        <position position="1"/>
    </location>
</feature>
<dbReference type="EMBL" id="UINC01065194">
    <property type="protein sequence ID" value="SVB94602.1"/>
    <property type="molecule type" value="Genomic_DNA"/>
</dbReference>
<gene>
    <name evidence="1" type="ORF">METZ01_LOCUS247456</name>
</gene>
<sequence length="95" mass="10744">VDGPTLEYGGMFVLPGWYLEGSFELKGCKAWEYQESCIPGLKPKAIYCVAGIGSVTSYYPALLHSSRIRRSPEGTHRRAAAHRMRARRVQISDWR</sequence>
<dbReference type="AlphaFoldDB" id="A0A382I5J7"/>
<organism evidence="1">
    <name type="scientific">marine metagenome</name>
    <dbReference type="NCBI Taxonomy" id="408172"/>
    <lineage>
        <taxon>unclassified sequences</taxon>
        <taxon>metagenomes</taxon>
        <taxon>ecological metagenomes</taxon>
    </lineage>
</organism>
<protein>
    <submittedName>
        <fullName evidence="1">Uncharacterized protein</fullName>
    </submittedName>
</protein>